<evidence type="ECO:0000256" key="3">
    <source>
        <dbReference type="ARBA" id="ARBA00022729"/>
    </source>
</evidence>
<evidence type="ECO:0000313" key="7">
    <source>
        <dbReference type="Proteomes" id="UP000294441"/>
    </source>
</evidence>
<dbReference type="PRINTS" id="PR00182">
    <property type="entry name" value="ECOLNEIPORIN"/>
</dbReference>
<dbReference type="GeneID" id="66304376"/>
<evidence type="ECO:0000256" key="1">
    <source>
        <dbReference type="ARBA" id="ARBA00004571"/>
    </source>
</evidence>
<keyword evidence="4" id="KW-0472">Membrane</keyword>
<dbReference type="InterPro" id="IPR050298">
    <property type="entry name" value="Gram-neg_bact_OMP"/>
</dbReference>
<evidence type="ECO:0000256" key="2">
    <source>
        <dbReference type="ARBA" id="ARBA00007539"/>
    </source>
</evidence>
<dbReference type="SUPFAM" id="SSF56935">
    <property type="entry name" value="Porins"/>
    <property type="match status" value="1"/>
</dbReference>
<accession>A0A451D7G6</accession>
<name>A0A451D7G6_9GAMM</name>
<dbReference type="EMBL" id="LR217713">
    <property type="protein sequence ID" value="VFP81768.1"/>
    <property type="molecule type" value="Genomic_DNA"/>
</dbReference>
<dbReference type="InterPro" id="IPR001702">
    <property type="entry name" value="Porin_Gram-ve"/>
</dbReference>
<dbReference type="PANTHER" id="PTHR34501:SF2">
    <property type="entry name" value="OUTER MEMBRANE PORIN F-RELATED"/>
    <property type="match status" value="1"/>
</dbReference>
<dbReference type="GO" id="GO:0009279">
    <property type="term" value="C:cell outer membrane"/>
    <property type="evidence" value="ECO:0007669"/>
    <property type="project" value="UniProtKB-SubCell"/>
</dbReference>
<dbReference type="Gene3D" id="2.40.160.10">
    <property type="entry name" value="Porin"/>
    <property type="match status" value="1"/>
</dbReference>
<dbReference type="Pfam" id="PF00267">
    <property type="entry name" value="Porin_1"/>
    <property type="match status" value="1"/>
</dbReference>
<dbReference type="Proteomes" id="UP000294441">
    <property type="component" value="Chromosome 1"/>
</dbReference>
<evidence type="ECO:0000256" key="5">
    <source>
        <dbReference type="SAM" id="SignalP"/>
    </source>
</evidence>
<dbReference type="PRINTS" id="PR00183">
    <property type="entry name" value="ECOLIPORIN"/>
</dbReference>
<dbReference type="CDD" id="cd00342">
    <property type="entry name" value="gram_neg_porins"/>
    <property type="match status" value="1"/>
</dbReference>
<sequence length="367" mass="40728" precursor="true">MMKNKIFAVVLPALLAAGAANAEEIYNKDGNKINLYGTINLGHQFSKNLNDDNDNSYLRFGFKGESQINDFLTSYGQWEYNIQTNLPETDATSGSQTRLGFAGVKFSNYGTIDYGRNYGVGYDPLSWTNILPSSGGNSAYSDNGMVGRSNDLVTYRNSNLFGLLDGLDIALQYQRKNNNNTHSHGIRTENGSGMGSSITYATPVGVAISAAYTHADRTKDQEAAYFANGKKTAETWATAMKYDAHNVYIAAMYGETRNNTYIKTTTESTKNEGMVDKEQKFEAVAQYKSNCGLRPSLAYLQSIGKKISKLGKQDLYKYIDLATYYNFNSKLLTYVDYKINLLDKNDFTSKAQINTDDTVGVGLIYQF</sequence>
<evidence type="ECO:0000256" key="4">
    <source>
        <dbReference type="ARBA" id="ARBA00023136"/>
    </source>
</evidence>
<evidence type="ECO:0000313" key="6">
    <source>
        <dbReference type="EMBL" id="VFP81768.1"/>
    </source>
</evidence>
<dbReference type="GO" id="GO:0015288">
    <property type="term" value="F:porin activity"/>
    <property type="evidence" value="ECO:0007669"/>
    <property type="project" value="InterPro"/>
</dbReference>
<protein>
    <submittedName>
        <fullName evidence="6">Outer membrane protein C</fullName>
    </submittedName>
</protein>
<dbReference type="GO" id="GO:0034220">
    <property type="term" value="P:monoatomic ion transmembrane transport"/>
    <property type="evidence" value="ECO:0007669"/>
    <property type="project" value="InterPro"/>
</dbReference>
<dbReference type="InterPro" id="IPR033900">
    <property type="entry name" value="Gram_neg_porin_domain"/>
</dbReference>
<dbReference type="RefSeq" id="WP_269472376.1">
    <property type="nucleotide sequence ID" value="NZ_LR217713.1"/>
</dbReference>
<organism evidence="6 7">
    <name type="scientific">Candidatus Erwinia haradaeae</name>
    <dbReference type="NCBI Taxonomy" id="1922217"/>
    <lineage>
        <taxon>Bacteria</taxon>
        <taxon>Pseudomonadati</taxon>
        <taxon>Pseudomonadota</taxon>
        <taxon>Gammaproteobacteria</taxon>
        <taxon>Enterobacterales</taxon>
        <taxon>Erwiniaceae</taxon>
        <taxon>Erwinia</taxon>
    </lineage>
</organism>
<feature type="chain" id="PRO_5019119343" evidence="5">
    <location>
        <begin position="23"/>
        <end position="367"/>
    </location>
</feature>
<proteinExistence type="inferred from homology"/>
<dbReference type="AlphaFoldDB" id="A0A451D7G6"/>
<dbReference type="InterPro" id="IPR023614">
    <property type="entry name" value="Porin_dom_sf"/>
</dbReference>
<comment type="similarity">
    <text evidence="2">Belongs to the Gram-negative porin family.</text>
</comment>
<gene>
    <name evidence="6" type="primary">ompC</name>
    <name evidence="6" type="ORF">ERCICURV3402_098</name>
</gene>
<reference evidence="6 7" key="1">
    <citation type="submission" date="2019-02" db="EMBL/GenBank/DDBJ databases">
        <authorList>
            <person name="Manzano-Marin A."/>
            <person name="Manzano-Marin A."/>
        </authorList>
    </citation>
    <scope>NUCLEOTIDE SEQUENCE [LARGE SCALE GENOMIC DNA]</scope>
    <source>
        <strain evidence="6 7">ErCicurvipes</strain>
    </source>
</reference>
<keyword evidence="3 5" id="KW-0732">Signal</keyword>
<dbReference type="PANTHER" id="PTHR34501">
    <property type="entry name" value="PROTEIN YDDL-RELATED"/>
    <property type="match status" value="1"/>
</dbReference>
<dbReference type="InterPro" id="IPR001897">
    <property type="entry name" value="Porin_gammaproteobac"/>
</dbReference>
<comment type="subcellular location">
    <subcellularLocation>
        <location evidence="1">Cell outer membrane</location>
        <topology evidence="1">Multi-pass membrane protein</topology>
    </subcellularLocation>
</comment>
<feature type="signal peptide" evidence="5">
    <location>
        <begin position="1"/>
        <end position="22"/>
    </location>
</feature>